<sequence>MERLRKDNSSSSVPRELVEGQFELVYSTLLRKLPLVDWGYMPTKETIVWDLDNEEMRLAIETLPFLPTIDVVGNSLTYDEATSTLTYQIRDKPPSTWRVFYANDTLFAADSSKTGLCLVRRI</sequence>
<evidence type="ECO:0000313" key="2">
    <source>
        <dbReference type="Proteomes" id="UP000660262"/>
    </source>
</evidence>
<dbReference type="AlphaFoldDB" id="A0A830HJ75"/>
<dbReference type="Proteomes" id="UP000660262">
    <property type="component" value="Unassembled WGS sequence"/>
</dbReference>
<gene>
    <name evidence="1" type="ORF">PPROV_000383900</name>
</gene>
<accession>A0A830HJ75</accession>
<dbReference type="OrthoDB" id="10502547at2759"/>
<proteinExistence type="predicted"/>
<reference evidence="1" key="1">
    <citation type="submission" date="2020-10" db="EMBL/GenBank/DDBJ databases">
        <title>Unveiling of a novel bifunctional photoreceptor, Dualchrome1, isolated from a cosmopolitan green alga.</title>
        <authorList>
            <person name="Suzuki S."/>
            <person name="Kawachi M."/>
        </authorList>
    </citation>
    <scope>NUCLEOTIDE SEQUENCE</scope>
    <source>
        <strain evidence="1">NIES 2893</strain>
    </source>
</reference>
<evidence type="ECO:0000313" key="1">
    <source>
        <dbReference type="EMBL" id="GHP05087.1"/>
    </source>
</evidence>
<organism evidence="1 2">
    <name type="scientific">Pycnococcus provasolii</name>
    <dbReference type="NCBI Taxonomy" id="41880"/>
    <lineage>
        <taxon>Eukaryota</taxon>
        <taxon>Viridiplantae</taxon>
        <taxon>Chlorophyta</taxon>
        <taxon>Pseudoscourfieldiophyceae</taxon>
        <taxon>Pseudoscourfieldiales</taxon>
        <taxon>Pycnococcaceae</taxon>
        <taxon>Pycnococcus</taxon>
    </lineage>
</organism>
<comment type="caution">
    <text evidence="1">The sequence shown here is derived from an EMBL/GenBank/DDBJ whole genome shotgun (WGS) entry which is preliminary data.</text>
</comment>
<dbReference type="EMBL" id="BNJQ01000009">
    <property type="protein sequence ID" value="GHP05087.1"/>
    <property type="molecule type" value="Genomic_DNA"/>
</dbReference>
<protein>
    <submittedName>
        <fullName evidence="1">Uncharacterized protein</fullName>
    </submittedName>
</protein>
<name>A0A830HJ75_9CHLO</name>
<keyword evidence="2" id="KW-1185">Reference proteome</keyword>